<proteinExistence type="inferred from homology"/>
<dbReference type="InterPro" id="IPR000473">
    <property type="entry name" value="Ribosomal_bL36"/>
</dbReference>
<comment type="similarity">
    <text evidence="2">Belongs to the GMC oxidoreductase family.</text>
</comment>
<evidence type="ECO:0000259" key="7">
    <source>
        <dbReference type="Pfam" id="PF00732"/>
    </source>
</evidence>
<evidence type="ECO:0000256" key="3">
    <source>
        <dbReference type="ARBA" id="ARBA00022980"/>
    </source>
</evidence>
<dbReference type="GO" id="GO:0016614">
    <property type="term" value="F:oxidoreductase activity, acting on CH-OH group of donors"/>
    <property type="evidence" value="ECO:0007669"/>
    <property type="project" value="InterPro"/>
</dbReference>
<dbReference type="GO" id="GO:0006412">
    <property type="term" value="P:translation"/>
    <property type="evidence" value="ECO:0007669"/>
    <property type="project" value="InterPro"/>
</dbReference>
<dbReference type="EMBL" id="JAUCMV010000001">
    <property type="protein sequence ID" value="KAK0423217.1"/>
    <property type="molecule type" value="Genomic_DNA"/>
</dbReference>
<dbReference type="Gene3D" id="3.30.560.10">
    <property type="entry name" value="Glucose Oxidase, domain 3"/>
    <property type="match status" value="1"/>
</dbReference>
<evidence type="ECO:0000256" key="2">
    <source>
        <dbReference type="ARBA" id="ARBA00010790"/>
    </source>
</evidence>
<sequence>MCSTRSFAVVVALVAVATFYFYQAFVQLHLLPVRTVNELQPQYEYIIVGGGTAGAVLASRLSEDPKNFVLLLEAGEQAPFYAHIPYVAPLIQDGSYDWNFTLERQADALYGYHGQTEQWHYGKMLGGSSMMSLLLHEYPNSEKWNEWAEKNGVADMWSWSKLKPYFDKAERGDEHVKISVQQTELMSVSGQLKQIAKKVGFEFIEGVNQHQKIGFAPVYSAVGRGGFRSSTLDYLKDGVAHRFNLHIVTGAQVTKLSLNEDNKVTGVDYIYNGRLQRVLTNREVILSAGVINSPKLLQLSGIGPEALLKKHEVPVHVDLPRVGENLVGAVVGGFQFAVEKDCTREHEFIMDGFTPKKLISNILHVIEYLTSGKGRLASTWWDLMAYLPFDEMKTSGKADFRVMFVPQDITPTLKFSNIKSKFYNKLTENLGDDCPLFMKLALLDYRSTGKVEITSADPLKEPLIDPMFLTANEDVENFLKALRQLKKLLDLPEFRSLKLRLAEKQTHDCVGDEWSEEFLICMIRNRFGTRSQSHTSTCQIGNSEENGVVDSHLRVFGVPNLRIVDASVLPTCMAPVGALPTENLLLAPTRQYGEAHVYWYQPLRLDASIMSGLLTRLVSGSASALRSSTRQLLGIENAQIQNHVCGFKVKSMLKLRCRNCYFVRVDGRLHVECPVHPRHKQREMFNVKLLW</sequence>
<evidence type="ECO:0000256" key="1">
    <source>
        <dbReference type="ARBA" id="ARBA00007645"/>
    </source>
</evidence>
<comment type="caution">
    <text evidence="9">The sequence shown here is derived from an EMBL/GenBank/DDBJ whole genome shotgun (WGS) entry which is preliminary data.</text>
</comment>
<comment type="similarity">
    <text evidence="1">Belongs to the bacterial ribosomal protein bL36 family.</text>
</comment>
<keyword evidence="3" id="KW-0689">Ribosomal protein</keyword>
<keyword evidence="4" id="KW-0687">Ribonucleoprotein</keyword>
<protein>
    <recommendedName>
        <fullName evidence="5">39S ribosomal protein L36, mitochondrial</fullName>
    </recommendedName>
</protein>
<evidence type="ECO:0000256" key="6">
    <source>
        <dbReference type="SAM" id="Phobius"/>
    </source>
</evidence>
<keyword evidence="6" id="KW-0472">Membrane</keyword>
<dbReference type="GO" id="GO:0050660">
    <property type="term" value="F:flavin adenine dinucleotide binding"/>
    <property type="evidence" value="ECO:0007669"/>
    <property type="project" value="InterPro"/>
</dbReference>
<name>A0AA39IF29_9BILA</name>
<dbReference type="Proteomes" id="UP001175271">
    <property type="component" value="Unassembled WGS sequence"/>
</dbReference>
<dbReference type="InterPro" id="IPR007867">
    <property type="entry name" value="GMC_OxRtase_C"/>
</dbReference>
<dbReference type="GO" id="GO:0003735">
    <property type="term" value="F:structural constituent of ribosome"/>
    <property type="evidence" value="ECO:0007669"/>
    <property type="project" value="InterPro"/>
</dbReference>
<dbReference type="Pfam" id="PF00444">
    <property type="entry name" value="Ribosomal_L36"/>
    <property type="match status" value="1"/>
</dbReference>
<evidence type="ECO:0000256" key="5">
    <source>
        <dbReference type="ARBA" id="ARBA00035411"/>
    </source>
</evidence>
<feature type="domain" description="Glucose-methanol-choline oxidoreductase N-terminal" evidence="7">
    <location>
        <begin position="43"/>
        <end position="327"/>
    </location>
</feature>
<dbReference type="InterPro" id="IPR012132">
    <property type="entry name" value="GMC_OxRdtase"/>
</dbReference>
<keyword evidence="10" id="KW-1185">Reference proteome</keyword>
<dbReference type="SUPFAM" id="SSF54373">
    <property type="entry name" value="FAD-linked reductases, C-terminal domain"/>
    <property type="match status" value="1"/>
</dbReference>
<gene>
    <name evidence="9" type="ORF">QR680_008031</name>
</gene>
<dbReference type="PANTHER" id="PTHR11552:SF188">
    <property type="entry name" value="NEITHER INACTIVATION NOR AFTERPOTENTIAL PROTEIN G"/>
    <property type="match status" value="1"/>
</dbReference>
<dbReference type="PANTHER" id="PTHR11552">
    <property type="entry name" value="GLUCOSE-METHANOL-CHOLINE GMC OXIDOREDUCTASE"/>
    <property type="match status" value="1"/>
</dbReference>
<dbReference type="AlphaFoldDB" id="A0AA39IF29"/>
<accession>A0AA39IF29</accession>
<dbReference type="GO" id="GO:1990904">
    <property type="term" value="C:ribonucleoprotein complex"/>
    <property type="evidence" value="ECO:0007669"/>
    <property type="project" value="UniProtKB-KW"/>
</dbReference>
<dbReference type="Gene3D" id="3.50.50.60">
    <property type="entry name" value="FAD/NAD(P)-binding domain"/>
    <property type="match status" value="1"/>
</dbReference>
<organism evidence="9 10">
    <name type="scientific">Steinernema hermaphroditum</name>
    <dbReference type="NCBI Taxonomy" id="289476"/>
    <lineage>
        <taxon>Eukaryota</taxon>
        <taxon>Metazoa</taxon>
        <taxon>Ecdysozoa</taxon>
        <taxon>Nematoda</taxon>
        <taxon>Chromadorea</taxon>
        <taxon>Rhabditida</taxon>
        <taxon>Tylenchina</taxon>
        <taxon>Panagrolaimomorpha</taxon>
        <taxon>Strongyloidoidea</taxon>
        <taxon>Steinernematidae</taxon>
        <taxon>Steinernema</taxon>
    </lineage>
</organism>
<evidence type="ECO:0000259" key="8">
    <source>
        <dbReference type="Pfam" id="PF05199"/>
    </source>
</evidence>
<feature type="domain" description="Glucose-methanol-choline oxidoreductase C-terminal" evidence="8">
    <location>
        <begin position="446"/>
        <end position="573"/>
    </location>
</feature>
<dbReference type="Pfam" id="PF00732">
    <property type="entry name" value="GMC_oxred_N"/>
    <property type="match status" value="1"/>
</dbReference>
<dbReference type="SUPFAM" id="SSF57840">
    <property type="entry name" value="Ribosomal protein L36"/>
    <property type="match status" value="1"/>
</dbReference>
<evidence type="ECO:0000313" key="9">
    <source>
        <dbReference type="EMBL" id="KAK0423217.1"/>
    </source>
</evidence>
<dbReference type="Pfam" id="PF05199">
    <property type="entry name" value="GMC_oxred_C"/>
    <property type="match status" value="1"/>
</dbReference>
<reference evidence="9" key="1">
    <citation type="submission" date="2023-06" db="EMBL/GenBank/DDBJ databases">
        <title>Genomic analysis of the entomopathogenic nematode Steinernema hermaphroditum.</title>
        <authorList>
            <person name="Schwarz E.M."/>
            <person name="Heppert J.K."/>
            <person name="Baniya A."/>
            <person name="Schwartz H.T."/>
            <person name="Tan C.-H."/>
            <person name="Antoshechkin I."/>
            <person name="Sternberg P.W."/>
            <person name="Goodrich-Blair H."/>
            <person name="Dillman A.R."/>
        </authorList>
    </citation>
    <scope>NUCLEOTIDE SEQUENCE</scope>
    <source>
        <strain evidence="9">PS9179</strain>
        <tissue evidence="9">Whole animal</tissue>
    </source>
</reference>
<evidence type="ECO:0000313" key="10">
    <source>
        <dbReference type="Proteomes" id="UP001175271"/>
    </source>
</evidence>
<feature type="transmembrane region" description="Helical" evidence="6">
    <location>
        <begin position="7"/>
        <end position="25"/>
    </location>
</feature>
<dbReference type="InterPro" id="IPR035977">
    <property type="entry name" value="Ribosomal_bL36_sp"/>
</dbReference>
<dbReference type="SUPFAM" id="SSF51905">
    <property type="entry name" value="FAD/NAD(P)-binding domain"/>
    <property type="match status" value="1"/>
</dbReference>
<keyword evidence="6" id="KW-1133">Transmembrane helix</keyword>
<dbReference type="InterPro" id="IPR000172">
    <property type="entry name" value="GMC_OxRdtase_N"/>
</dbReference>
<keyword evidence="6" id="KW-0812">Transmembrane</keyword>
<dbReference type="InterPro" id="IPR036188">
    <property type="entry name" value="FAD/NAD-bd_sf"/>
</dbReference>
<dbReference type="GO" id="GO:0005840">
    <property type="term" value="C:ribosome"/>
    <property type="evidence" value="ECO:0007669"/>
    <property type="project" value="UniProtKB-KW"/>
</dbReference>
<evidence type="ECO:0000256" key="4">
    <source>
        <dbReference type="ARBA" id="ARBA00023274"/>
    </source>
</evidence>